<sequence>MSLLAEMNHKALKLGVPLSVHLDITYRCNERCVHCYLDHDDHGELSTAEIKDVLNQLSEAGVFFLMLSGGEVLMRRDFFEILEFSRRLLFNVKLKTNAGMIREPEARRIRELAVAEVQISVYSHRAAVHDAITKLPGSWKRTTDAIRFLRSQGLKVTIANVLMSANWYDYSGVVALAHELGVTYTVDPTITPKIDGDSSIVKLRIEGSELNQLFHDPNLVGDVQEFCAPPPPPGEDVMEGYPCSAGHTSCYISPYGDVFPCVQFPLPSGNVRKQRFLDIWQDSAQLRQVRSIRAKDLPTCSSCAHVGTCTRCPGLAYMEGNMLGPSTADCQKSFQRTGVPTANMLRGLPVPAVTPLVQIQPMWGTSAEARQLGNFS</sequence>
<evidence type="ECO:0000259" key="7">
    <source>
        <dbReference type="PROSITE" id="PS51918"/>
    </source>
</evidence>
<dbReference type="PANTHER" id="PTHR11228:SF7">
    <property type="entry name" value="PQQA PEPTIDE CYCLASE"/>
    <property type="match status" value="1"/>
</dbReference>
<gene>
    <name evidence="8" type="ORF">SBA1_940008</name>
</gene>
<dbReference type="InterPro" id="IPR017200">
    <property type="entry name" value="PqqE-like"/>
</dbReference>
<dbReference type="NCBIfam" id="TIGR04085">
    <property type="entry name" value="rSAM_more_4Fe4S"/>
    <property type="match status" value="1"/>
</dbReference>
<dbReference type="Pfam" id="PF13186">
    <property type="entry name" value="SPASM"/>
    <property type="match status" value="1"/>
</dbReference>
<dbReference type="GO" id="GO:0003824">
    <property type="term" value="F:catalytic activity"/>
    <property type="evidence" value="ECO:0007669"/>
    <property type="project" value="InterPro"/>
</dbReference>
<evidence type="ECO:0000313" key="8">
    <source>
        <dbReference type="EMBL" id="SPF49728.1"/>
    </source>
</evidence>
<dbReference type="GO" id="GO:0051539">
    <property type="term" value="F:4 iron, 4 sulfur cluster binding"/>
    <property type="evidence" value="ECO:0007669"/>
    <property type="project" value="UniProtKB-KW"/>
</dbReference>
<keyword evidence="6" id="KW-0411">Iron-sulfur</keyword>
<protein>
    <submittedName>
        <fullName evidence="8">Radical SAM domain protein</fullName>
    </submittedName>
</protein>
<evidence type="ECO:0000313" key="9">
    <source>
        <dbReference type="Proteomes" id="UP000238701"/>
    </source>
</evidence>
<evidence type="ECO:0000256" key="2">
    <source>
        <dbReference type="ARBA" id="ARBA00022485"/>
    </source>
</evidence>
<dbReference type="Pfam" id="PF04055">
    <property type="entry name" value="Radical_SAM"/>
    <property type="match status" value="1"/>
</dbReference>
<dbReference type="OrthoDB" id="9810775at2"/>
<evidence type="ECO:0000256" key="6">
    <source>
        <dbReference type="ARBA" id="ARBA00023014"/>
    </source>
</evidence>
<evidence type="ECO:0000256" key="5">
    <source>
        <dbReference type="ARBA" id="ARBA00023004"/>
    </source>
</evidence>
<dbReference type="InterPro" id="IPR050377">
    <property type="entry name" value="Radical_SAM_PqqE_MftC-like"/>
</dbReference>
<organism evidence="8 9">
    <name type="scientific">Candidatus Sulfotelmatobacter kueseliae</name>
    <dbReference type="NCBI Taxonomy" id="2042962"/>
    <lineage>
        <taxon>Bacteria</taxon>
        <taxon>Pseudomonadati</taxon>
        <taxon>Acidobacteriota</taxon>
        <taxon>Terriglobia</taxon>
        <taxon>Terriglobales</taxon>
        <taxon>Candidatus Korobacteraceae</taxon>
        <taxon>Candidatus Sulfotelmatobacter</taxon>
    </lineage>
</organism>
<accession>A0A2U3LCW7</accession>
<dbReference type="PIRSF" id="PIRSF037420">
    <property type="entry name" value="PQQ_syn_pqqE"/>
    <property type="match status" value="1"/>
</dbReference>
<dbReference type="SFLD" id="SFLDG01067">
    <property type="entry name" value="SPASM/twitch_domain_containing"/>
    <property type="match status" value="1"/>
</dbReference>
<dbReference type="AlphaFoldDB" id="A0A2U3LCW7"/>
<dbReference type="SUPFAM" id="SSF102114">
    <property type="entry name" value="Radical SAM enzymes"/>
    <property type="match status" value="1"/>
</dbReference>
<comment type="cofactor">
    <cofactor evidence="1">
        <name>[4Fe-4S] cluster</name>
        <dbReference type="ChEBI" id="CHEBI:49883"/>
    </cofactor>
</comment>
<evidence type="ECO:0000256" key="4">
    <source>
        <dbReference type="ARBA" id="ARBA00022723"/>
    </source>
</evidence>
<proteinExistence type="predicted"/>
<feature type="domain" description="Radical SAM core" evidence="7">
    <location>
        <begin position="14"/>
        <end position="230"/>
    </location>
</feature>
<dbReference type="Gene3D" id="3.20.20.70">
    <property type="entry name" value="Aldolase class I"/>
    <property type="match status" value="1"/>
</dbReference>
<dbReference type="GO" id="GO:0046872">
    <property type="term" value="F:metal ion binding"/>
    <property type="evidence" value="ECO:0007669"/>
    <property type="project" value="UniProtKB-KW"/>
</dbReference>
<reference evidence="9" key="1">
    <citation type="submission" date="2018-02" db="EMBL/GenBank/DDBJ databases">
        <authorList>
            <person name="Hausmann B."/>
        </authorList>
    </citation>
    <scope>NUCLEOTIDE SEQUENCE [LARGE SCALE GENOMIC DNA]</scope>
    <source>
        <strain evidence="9">Peat soil MAG SbA1</strain>
    </source>
</reference>
<dbReference type="InterPro" id="IPR023885">
    <property type="entry name" value="4Fe4S-binding_SPASM_dom"/>
</dbReference>
<dbReference type="SFLD" id="SFLDS00029">
    <property type="entry name" value="Radical_SAM"/>
    <property type="match status" value="1"/>
</dbReference>
<keyword evidence="4" id="KW-0479">Metal-binding</keyword>
<dbReference type="InterPro" id="IPR007197">
    <property type="entry name" value="rSAM"/>
</dbReference>
<evidence type="ECO:0000256" key="3">
    <source>
        <dbReference type="ARBA" id="ARBA00022691"/>
    </source>
</evidence>
<dbReference type="PANTHER" id="PTHR11228">
    <property type="entry name" value="RADICAL SAM DOMAIN PROTEIN"/>
    <property type="match status" value="1"/>
</dbReference>
<dbReference type="Proteomes" id="UP000238701">
    <property type="component" value="Unassembled WGS sequence"/>
</dbReference>
<dbReference type="EMBL" id="OMOD01000193">
    <property type="protein sequence ID" value="SPF49728.1"/>
    <property type="molecule type" value="Genomic_DNA"/>
</dbReference>
<dbReference type="SFLD" id="SFLDG01386">
    <property type="entry name" value="main_SPASM_domain-containing"/>
    <property type="match status" value="1"/>
</dbReference>
<keyword evidence="2" id="KW-0004">4Fe-4S</keyword>
<dbReference type="PROSITE" id="PS51918">
    <property type="entry name" value="RADICAL_SAM"/>
    <property type="match status" value="1"/>
</dbReference>
<keyword evidence="5" id="KW-0408">Iron</keyword>
<dbReference type="CDD" id="cd01335">
    <property type="entry name" value="Radical_SAM"/>
    <property type="match status" value="1"/>
</dbReference>
<evidence type="ECO:0000256" key="1">
    <source>
        <dbReference type="ARBA" id="ARBA00001966"/>
    </source>
</evidence>
<name>A0A2U3LCW7_9BACT</name>
<dbReference type="InterPro" id="IPR013785">
    <property type="entry name" value="Aldolase_TIM"/>
</dbReference>
<keyword evidence="3" id="KW-0949">S-adenosyl-L-methionine</keyword>
<dbReference type="InterPro" id="IPR058240">
    <property type="entry name" value="rSAM_sf"/>
</dbReference>